<dbReference type="VEuPathDB" id="TriTrypDB:Lsey_0206_0180"/>
<evidence type="ECO:0000256" key="1">
    <source>
        <dbReference type="ARBA" id="ARBA00009725"/>
    </source>
</evidence>
<name>A0A0N1I1R8_LEPSE</name>
<dbReference type="Gene3D" id="3.40.50.150">
    <property type="entry name" value="Vaccinia Virus protein VP39"/>
    <property type="match status" value="1"/>
</dbReference>
<evidence type="ECO:0000313" key="5">
    <source>
        <dbReference type="EMBL" id="KPI85150.1"/>
    </source>
</evidence>
<reference evidence="5 6" key="1">
    <citation type="journal article" date="2015" name="PLoS Pathog.">
        <title>Leptomonas seymouri: Adaptations to the Dixenous Life Cycle Analyzed by Genome Sequencing, Transcriptome Profiling and Co-infection with Leishmania donovani.</title>
        <authorList>
            <person name="Kraeva N."/>
            <person name="Butenko A."/>
            <person name="Hlavacova J."/>
            <person name="Kostygov A."/>
            <person name="Myskova J."/>
            <person name="Grybchuk D."/>
            <person name="Lestinova T."/>
            <person name="Votypka J."/>
            <person name="Volf P."/>
            <person name="Opperdoes F."/>
            <person name="Flegontov P."/>
            <person name="Lukes J."/>
            <person name="Yurchenko V."/>
        </authorList>
    </citation>
    <scope>NUCLEOTIDE SEQUENCE [LARGE SCALE GENOMIC DNA]</scope>
    <source>
        <strain evidence="5 6">ATCC 30220</strain>
    </source>
</reference>
<dbReference type="Proteomes" id="UP000038009">
    <property type="component" value="Unassembled WGS sequence"/>
</dbReference>
<dbReference type="GO" id="GO:0008173">
    <property type="term" value="F:RNA methyltransferase activity"/>
    <property type="evidence" value="ECO:0007669"/>
    <property type="project" value="UniProtKB-ARBA"/>
</dbReference>
<dbReference type="SUPFAM" id="SSF53335">
    <property type="entry name" value="S-adenosyl-L-methionine-dependent methyltransferases"/>
    <property type="match status" value="1"/>
</dbReference>
<keyword evidence="6" id="KW-1185">Reference proteome</keyword>
<dbReference type="OrthoDB" id="417697at2759"/>
<dbReference type="CDD" id="cd02440">
    <property type="entry name" value="AdoMet_MTases"/>
    <property type="match status" value="1"/>
</dbReference>
<dbReference type="InterPro" id="IPR026113">
    <property type="entry name" value="METTL2/6/8-like"/>
</dbReference>
<dbReference type="PANTHER" id="PTHR22809:SF14">
    <property type="entry name" value="TRNA N(3)-METHYLCYTIDINE METHYLTRANSFERASE"/>
    <property type="match status" value="1"/>
</dbReference>
<dbReference type="GO" id="GO:0032259">
    <property type="term" value="P:methylation"/>
    <property type="evidence" value="ECO:0007669"/>
    <property type="project" value="UniProtKB-KW"/>
</dbReference>
<evidence type="ECO:0000313" key="6">
    <source>
        <dbReference type="Proteomes" id="UP000038009"/>
    </source>
</evidence>
<evidence type="ECO:0000256" key="3">
    <source>
        <dbReference type="ARBA" id="ARBA00022679"/>
    </source>
</evidence>
<dbReference type="Pfam" id="PF13489">
    <property type="entry name" value="Methyltransf_23"/>
    <property type="match status" value="1"/>
</dbReference>
<dbReference type="InterPro" id="IPR029063">
    <property type="entry name" value="SAM-dependent_MTases_sf"/>
</dbReference>
<dbReference type="AlphaFoldDB" id="A0A0N1I1R8"/>
<protein>
    <recommendedName>
        <fullName evidence="4">tRNA N(3)-methylcytidine methyltransferase</fullName>
        <ecNumber evidence="4">2.1.1.-</ecNumber>
    </recommendedName>
</protein>
<comment type="function">
    <text evidence="4">S-adenosyl-L-methionine-dependent methyltransferase.</text>
</comment>
<keyword evidence="3 4" id="KW-0808">Transferase</keyword>
<keyword evidence="2 4" id="KW-0489">Methyltransferase</keyword>
<comment type="similarity">
    <text evidence="1 4">Belongs to the methyltransferase superfamily. METL family.</text>
</comment>
<accession>A0A0N1I1R8</accession>
<dbReference type="GO" id="GO:0008757">
    <property type="term" value="F:S-adenosylmethionine-dependent methyltransferase activity"/>
    <property type="evidence" value="ECO:0007669"/>
    <property type="project" value="UniProtKB-ARBA"/>
</dbReference>
<dbReference type="OMA" id="KLHANDF"/>
<evidence type="ECO:0000256" key="2">
    <source>
        <dbReference type="ARBA" id="ARBA00022603"/>
    </source>
</evidence>
<proteinExistence type="inferred from homology"/>
<evidence type="ECO:0000256" key="4">
    <source>
        <dbReference type="PIRNR" id="PIRNR037755"/>
    </source>
</evidence>
<sequence length="350" mass="39823">MDSKDIIHIPKTRNGGSFSNSKDVKLHANDFDWETKIAELSDNEKGLVKDYLSKCMSELSRVDSSPSPEEVLPKPWESHFSSSKHHFPLKNYIIHAFPLLRNFVKKTDSEAWILECGCGTGSTLLPIMRECTNLQAHFVGFDISASALTHFSNHEIAKSYIERQKLTLFPLAIGSQLRSVETELCDPLIKCRRLDNSEEIVVNALANENEVLKNKKFDVVFLIFVLSALPTVNKMILALRQLKQVMKQDGILLFRDYALPDHNFFRFLSKMDNKVGTVAFAKGDSTTQAFFHKEFATQLFAAAGFVEADETESQLMYHCNRIENRKNGKRMDKIFINGTFKLAERNKCST</sequence>
<dbReference type="EMBL" id="LJSK01000206">
    <property type="protein sequence ID" value="KPI85150.1"/>
    <property type="molecule type" value="Genomic_DNA"/>
</dbReference>
<gene>
    <name evidence="5" type="ORF">ABL78_5810</name>
</gene>
<dbReference type="PANTHER" id="PTHR22809">
    <property type="entry name" value="METHYLTRANSFERASE-RELATED"/>
    <property type="match status" value="1"/>
</dbReference>
<dbReference type="EC" id="2.1.1.-" evidence="4"/>
<comment type="caution">
    <text evidence="5">The sequence shown here is derived from an EMBL/GenBank/DDBJ whole genome shotgun (WGS) entry which is preliminary data.</text>
</comment>
<dbReference type="PIRSF" id="PIRSF037755">
    <property type="entry name" value="Mettl2_prd"/>
    <property type="match status" value="1"/>
</dbReference>
<organism evidence="5 6">
    <name type="scientific">Leptomonas seymouri</name>
    <dbReference type="NCBI Taxonomy" id="5684"/>
    <lineage>
        <taxon>Eukaryota</taxon>
        <taxon>Discoba</taxon>
        <taxon>Euglenozoa</taxon>
        <taxon>Kinetoplastea</taxon>
        <taxon>Metakinetoplastina</taxon>
        <taxon>Trypanosomatida</taxon>
        <taxon>Trypanosomatidae</taxon>
        <taxon>Leishmaniinae</taxon>
        <taxon>Leptomonas</taxon>
    </lineage>
</organism>